<dbReference type="GO" id="GO:0005975">
    <property type="term" value="P:carbohydrate metabolic process"/>
    <property type="evidence" value="ECO:0007669"/>
    <property type="project" value="InterPro"/>
</dbReference>
<reference evidence="4 5" key="1">
    <citation type="journal article" date="2015" name="Stand. Genomic Sci.">
        <title>Genomic Encyclopedia of Bacterial and Archaeal Type Strains, Phase III: the genomes of soil and plant-associated and newly described type strains.</title>
        <authorList>
            <person name="Whitman W.B."/>
            <person name="Woyke T."/>
            <person name="Klenk H.P."/>
            <person name="Zhou Y."/>
            <person name="Lilburn T.G."/>
            <person name="Beck B.J."/>
            <person name="De Vos P."/>
            <person name="Vandamme P."/>
            <person name="Eisen J.A."/>
            <person name="Garrity G."/>
            <person name="Hugenholtz P."/>
            <person name="Kyrpides N.C."/>
        </authorList>
    </citation>
    <scope>NUCLEOTIDE SEQUENCE [LARGE SCALE GENOMIC DNA]</scope>
    <source>
        <strain evidence="4 5">CV53</strain>
    </source>
</reference>
<dbReference type="FunFam" id="3.20.20.70:FF:000018">
    <property type="entry name" value="Probable transaldolase"/>
    <property type="match status" value="1"/>
</dbReference>
<dbReference type="PANTHER" id="PTHR10683:SF36">
    <property type="entry name" value="TRANSALDOLASE"/>
    <property type="match status" value="1"/>
</dbReference>
<dbReference type="PANTHER" id="PTHR10683">
    <property type="entry name" value="TRANSALDOLASE"/>
    <property type="match status" value="1"/>
</dbReference>
<dbReference type="PROSITE" id="PS00958">
    <property type="entry name" value="TRANSALDOLASE_2"/>
    <property type="match status" value="1"/>
</dbReference>
<dbReference type="AlphaFoldDB" id="A0A4R2BHH7"/>
<dbReference type="RefSeq" id="WP_132002833.1">
    <property type="nucleotide sequence ID" value="NZ_JABUHM010000002.1"/>
</dbReference>
<dbReference type="GO" id="GO:0016832">
    <property type="term" value="F:aldehyde-lyase activity"/>
    <property type="evidence" value="ECO:0007669"/>
    <property type="project" value="InterPro"/>
</dbReference>
<dbReference type="InterPro" id="IPR033919">
    <property type="entry name" value="TSA/FSA_arc/bac"/>
</dbReference>
<dbReference type="InterPro" id="IPR013785">
    <property type="entry name" value="Aldolase_TIM"/>
</dbReference>
<sequence length="227" mass="24691">MKIVIDSANAEKIRQLNKYFPIDGVTTNPSIIVKEKKPFLPLLQEIRGVIGDEKELFVQAVADEAEEIVEEACGITKALAGPVLIKVPVTAEGIKAIKLLKEKGVRTLATTVYTPMSAFVAAKAGAEYVAPYVNRIDNLTGNGVQVVEDITRIFTAHRLPCKVLAASFKNVQQLHQVCLSGAHGITAAPELIQGLIEHPSVASDVQKFKEEWMEQYGKVSTDLLSVL</sequence>
<organism evidence="4 5">
    <name type="scientific">Mesobacillus foraminis</name>
    <dbReference type="NCBI Taxonomy" id="279826"/>
    <lineage>
        <taxon>Bacteria</taxon>
        <taxon>Bacillati</taxon>
        <taxon>Bacillota</taxon>
        <taxon>Bacilli</taxon>
        <taxon>Bacillales</taxon>
        <taxon>Bacillaceae</taxon>
        <taxon>Mesobacillus</taxon>
    </lineage>
</organism>
<dbReference type="Gene3D" id="3.20.20.70">
    <property type="entry name" value="Aldolase class I"/>
    <property type="match status" value="1"/>
</dbReference>
<comment type="caution">
    <text evidence="4">The sequence shown here is derived from an EMBL/GenBank/DDBJ whole genome shotgun (WGS) entry which is preliminary data.</text>
</comment>
<dbReference type="GO" id="GO:0005737">
    <property type="term" value="C:cytoplasm"/>
    <property type="evidence" value="ECO:0007669"/>
    <property type="project" value="UniProtKB-SubCell"/>
</dbReference>
<dbReference type="PROSITE" id="PS01054">
    <property type="entry name" value="TRANSALDOLASE_1"/>
    <property type="match status" value="1"/>
</dbReference>
<evidence type="ECO:0000256" key="1">
    <source>
        <dbReference type="ARBA" id="ARBA00004496"/>
    </source>
</evidence>
<dbReference type="InterPro" id="IPR001585">
    <property type="entry name" value="TAL/FSA"/>
</dbReference>
<evidence type="ECO:0000256" key="2">
    <source>
        <dbReference type="ARBA" id="ARBA00022490"/>
    </source>
</evidence>
<keyword evidence="2" id="KW-0963">Cytoplasm</keyword>
<dbReference type="CDD" id="cd00956">
    <property type="entry name" value="Transaldolase_FSA"/>
    <property type="match status" value="1"/>
</dbReference>
<protein>
    <submittedName>
        <fullName evidence="4">Fructose-6-phosphate aldolase 2</fullName>
    </submittedName>
</protein>
<dbReference type="SUPFAM" id="SSF51569">
    <property type="entry name" value="Aldolase"/>
    <property type="match status" value="1"/>
</dbReference>
<name>A0A4R2BHH7_9BACI</name>
<evidence type="ECO:0000313" key="5">
    <source>
        <dbReference type="Proteomes" id="UP000295689"/>
    </source>
</evidence>
<gene>
    <name evidence="4" type="ORF">EV146_10369</name>
</gene>
<evidence type="ECO:0000313" key="4">
    <source>
        <dbReference type="EMBL" id="TCN26548.1"/>
    </source>
</evidence>
<accession>A0A4R2BHH7</accession>
<dbReference type="Pfam" id="PF00923">
    <property type="entry name" value="TAL_FSA"/>
    <property type="match status" value="1"/>
</dbReference>
<evidence type="ECO:0000256" key="3">
    <source>
        <dbReference type="ARBA" id="ARBA00023270"/>
    </source>
</evidence>
<keyword evidence="3" id="KW-0704">Schiff base</keyword>
<dbReference type="InterPro" id="IPR018225">
    <property type="entry name" value="Transaldolase_AS"/>
</dbReference>
<comment type="subcellular location">
    <subcellularLocation>
        <location evidence="1">Cytoplasm</location>
    </subcellularLocation>
</comment>
<proteinExistence type="predicted"/>
<keyword evidence="5" id="KW-1185">Reference proteome</keyword>
<dbReference type="Proteomes" id="UP000295689">
    <property type="component" value="Unassembled WGS sequence"/>
</dbReference>
<dbReference type="EMBL" id="SLVV01000003">
    <property type="protein sequence ID" value="TCN26548.1"/>
    <property type="molecule type" value="Genomic_DNA"/>
</dbReference>